<reference evidence="2" key="1">
    <citation type="submission" date="2016-10" db="EMBL/GenBank/DDBJ databases">
        <authorList>
            <person name="Varghese N."/>
            <person name="Submissions S."/>
        </authorList>
    </citation>
    <scope>NUCLEOTIDE SEQUENCE [LARGE SCALE GENOMIC DNA]</scope>
    <source>
        <strain evidence="2">CGMCC 4.578</strain>
    </source>
</reference>
<dbReference type="AlphaFoldDB" id="A0A1H9WLU7"/>
<evidence type="ECO:0000313" key="1">
    <source>
        <dbReference type="EMBL" id="SES34906.1"/>
    </source>
</evidence>
<name>A0A1H9WLU7_9PSEU</name>
<evidence type="ECO:0000313" key="2">
    <source>
        <dbReference type="Proteomes" id="UP000199028"/>
    </source>
</evidence>
<keyword evidence="2" id="KW-1185">Reference proteome</keyword>
<proteinExistence type="predicted"/>
<sequence length="166" mass="17484">MESGSTVLKLGGEVVDSTDRPLDLETFFSMPAAPGRFELTTTANRSGVAAISTSVTTTWGFDSATTSGVTQVPLSMVRFTPELGLDGTLPAHRFQRIPLTVQGKTRSLTAQVSYDKGATWQKALVFGDSLLVVNPARGDSVSLRATAVGKGGDSVTQTVINAYLTK</sequence>
<dbReference type="RefSeq" id="WP_090069245.1">
    <property type="nucleotide sequence ID" value="NZ_FOFT01000012.1"/>
</dbReference>
<protein>
    <submittedName>
        <fullName evidence="1">Uncharacterized protein</fullName>
    </submittedName>
</protein>
<dbReference type="EMBL" id="FOFT01000012">
    <property type="protein sequence ID" value="SES34906.1"/>
    <property type="molecule type" value="Genomic_DNA"/>
</dbReference>
<gene>
    <name evidence="1" type="ORF">SAMN05216195_11238</name>
</gene>
<accession>A0A1H9WLU7</accession>
<organism evidence="1 2">
    <name type="scientific">Lentzea flaviverrucosa</name>
    <dbReference type="NCBI Taxonomy" id="200379"/>
    <lineage>
        <taxon>Bacteria</taxon>
        <taxon>Bacillati</taxon>
        <taxon>Actinomycetota</taxon>
        <taxon>Actinomycetes</taxon>
        <taxon>Pseudonocardiales</taxon>
        <taxon>Pseudonocardiaceae</taxon>
        <taxon>Lentzea</taxon>
    </lineage>
</organism>
<dbReference type="Proteomes" id="UP000199028">
    <property type="component" value="Unassembled WGS sequence"/>
</dbReference>